<accession>A0AB36P6Y9</accession>
<evidence type="ECO:0000313" key="3">
    <source>
        <dbReference type="EMBL" id="SHL90795.1"/>
    </source>
</evidence>
<reference evidence="2 5" key="1">
    <citation type="submission" date="2016-11" db="EMBL/GenBank/DDBJ databases">
        <title>Whole genomes of Flavobacteriaceae.</title>
        <authorList>
            <person name="Stine C."/>
            <person name="Li C."/>
            <person name="Tadesse D."/>
        </authorList>
    </citation>
    <scope>NUCLEOTIDE SEQUENCE [LARGE SCALE GENOMIC DNA]</scope>
    <source>
        <strain evidence="2 5">ATCC 19366</strain>
    </source>
</reference>
<keyword evidence="1" id="KW-0472">Membrane</keyword>
<keyword evidence="1" id="KW-1133">Transmembrane helix</keyword>
<dbReference type="EMBL" id="MUHB01000006">
    <property type="protein sequence ID" value="OXB06477.1"/>
    <property type="molecule type" value="Genomic_DNA"/>
</dbReference>
<dbReference type="Proteomes" id="UP000198431">
    <property type="component" value="Unassembled WGS sequence"/>
</dbReference>
<protein>
    <recommendedName>
        <fullName evidence="6">DUF4231 domain-containing protein</fullName>
    </recommendedName>
</protein>
<evidence type="ECO:0000313" key="5">
    <source>
        <dbReference type="Proteomes" id="UP000198431"/>
    </source>
</evidence>
<feature type="transmembrane region" description="Helical" evidence="1">
    <location>
        <begin position="68"/>
        <end position="88"/>
    </location>
</feature>
<dbReference type="AlphaFoldDB" id="A0AB36P6Y9"/>
<dbReference type="RefSeq" id="WP_073394341.1">
    <property type="nucleotide sequence ID" value="NZ_FRBX01000002.1"/>
</dbReference>
<sequence>MKITKLKEDLLYYDIEKRIDSIKSKKNINIFLFRITKIIVFIAGATVTVITGWRITNSDSINFNPDNYVLIISAAITVFAAIEGLFNFKDKGKSNDLLLFELRRLRDRICFDFDKNPDIYEKNKEAHFLNYQEILEYQKIIIENSDNDEE</sequence>
<keyword evidence="1" id="KW-0812">Transmembrane</keyword>
<evidence type="ECO:0000313" key="4">
    <source>
        <dbReference type="Proteomes" id="UP000184216"/>
    </source>
</evidence>
<keyword evidence="4" id="KW-1185">Reference proteome</keyword>
<gene>
    <name evidence="2" type="ORF">B0A72_05365</name>
    <name evidence="3" type="ORF">SAMN05444387_1413</name>
</gene>
<comment type="caution">
    <text evidence="2">The sequence shown here is derived from an EMBL/GenBank/DDBJ whole genome shotgun (WGS) entry which is preliminary data.</text>
</comment>
<evidence type="ECO:0008006" key="6">
    <source>
        <dbReference type="Google" id="ProtNLM"/>
    </source>
</evidence>
<proteinExistence type="predicted"/>
<dbReference type="EMBL" id="FRBX01000002">
    <property type="protein sequence ID" value="SHL90795.1"/>
    <property type="molecule type" value="Genomic_DNA"/>
</dbReference>
<organism evidence="2 5">
    <name type="scientific">Flavobacterium pectinovorum</name>
    <dbReference type="NCBI Taxonomy" id="29533"/>
    <lineage>
        <taxon>Bacteria</taxon>
        <taxon>Pseudomonadati</taxon>
        <taxon>Bacteroidota</taxon>
        <taxon>Flavobacteriia</taxon>
        <taxon>Flavobacteriales</taxon>
        <taxon>Flavobacteriaceae</taxon>
        <taxon>Flavobacterium</taxon>
    </lineage>
</organism>
<feature type="transmembrane region" description="Helical" evidence="1">
    <location>
        <begin position="31"/>
        <end position="56"/>
    </location>
</feature>
<evidence type="ECO:0000256" key="1">
    <source>
        <dbReference type="SAM" id="Phobius"/>
    </source>
</evidence>
<evidence type="ECO:0000313" key="2">
    <source>
        <dbReference type="EMBL" id="OXB06477.1"/>
    </source>
</evidence>
<reference evidence="3 4" key="2">
    <citation type="submission" date="2016-11" db="EMBL/GenBank/DDBJ databases">
        <authorList>
            <person name="Varghese N."/>
            <person name="Submissions S."/>
        </authorList>
    </citation>
    <scope>NUCLEOTIDE SEQUENCE [LARGE SCALE GENOMIC DNA]</scope>
    <source>
        <strain evidence="3 4">DSM 6368</strain>
    </source>
</reference>
<name>A0AB36P6Y9_9FLAO</name>
<dbReference type="Proteomes" id="UP000184216">
    <property type="component" value="Unassembled WGS sequence"/>
</dbReference>